<dbReference type="Proteomes" id="UP000503820">
    <property type="component" value="Unassembled WGS sequence"/>
</dbReference>
<evidence type="ECO:0000256" key="1">
    <source>
        <dbReference type="SAM" id="MobiDB-lite"/>
    </source>
</evidence>
<comment type="caution">
    <text evidence="2">The sequence shown here is derived from an EMBL/GenBank/DDBJ whole genome shotgun (WGS) entry which is preliminary data.</text>
</comment>
<protein>
    <submittedName>
        <fullName evidence="2">Uncharacterized protein</fullName>
    </submittedName>
</protein>
<proteinExistence type="predicted"/>
<keyword evidence="3" id="KW-1185">Reference proteome</keyword>
<sequence length="140" mass="15719">MQRVEKKHSDGLQERAGSVQLAEMYGECLKMNEFLVRCVWPDGDVEFHLCASEREARAWASDARRDGDCKAGVYGLLAVEYPQAAERQPEKEPLRRAVCACGVNGAWERGALQPEMVWERSRAGSMPPPDWLPPAQSARM</sequence>
<evidence type="ECO:0000313" key="2">
    <source>
        <dbReference type="EMBL" id="GFM36624.1"/>
    </source>
</evidence>
<dbReference type="AlphaFoldDB" id="A0A7J0BUE8"/>
<gene>
    <name evidence="2" type="ORF">DSM19430T_13080</name>
</gene>
<reference evidence="2 3" key="1">
    <citation type="submission" date="2020-05" db="EMBL/GenBank/DDBJ databases">
        <title>Draft genome sequence of Desulfovibrio psychrotolerans JS1T.</title>
        <authorList>
            <person name="Ueno A."/>
            <person name="Tamazawa S."/>
            <person name="Tamamura S."/>
            <person name="Murakami T."/>
            <person name="Kiyama T."/>
            <person name="Inomata H."/>
            <person name="Amano Y."/>
            <person name="Miyakawa K."/>
            <person name="Tamaki H."/>
            <person name="Naganuma T."/>
            <person name="Kaneko K."/>
        </authorList>
    </citation>
    <scope>NUCLEOTIDE SEQUENCE [LARGE SCALE GENOMIC DNA]</scope>
    <source>
        <strain evidence="2 3">JS1</strain>
    </source>
</reference>
<accession>A0A7J0BUE8</accession>
<evidence type="ECO:0000313" key="3">
    <source>
        <dbReference type="Proteomes" id="UP000503820"/>
    </source>
</evidence>
<dbReference type="EMBL" id="BLVP01000007">
    <property type="protein sequence ID" value="GFM36624.1"/>
    <property type="molecule type" value="Genomic_DNA"/>
</dbReference>
<organism evidence="2 3">
    <name type="scientific">Desulfovibrio psychrotolerans</name>
    <dbReference type="NCBI Taxonomy" id="415242"/>
    <lineage>
        <taxon>Bacteria</taxon>
        <taxon>Pseudomonadati</taxon>
        <taxon>Thermodesulfobacteriota</taxon>
        <taxon>Desulfovibrionia</taxon>
        <taxon>Desulfovibrionales</taxon>
        <taxon>Desulfovibrionaceae</taxon>
        <taxon>Desulfovibrio</taxon>
    </lineage>
</organism>
<feature type="region of interest" description="Disordered" evidence="1">
    <location>
        <begin position="120"/>
        <end position="140"/>
    </location>
</feature>
<name>A0A7J0BUE8_9BACT</name>